<proteinExistence type="predicted"/>
<protein>
    <recommendedName>
        <fullName evidence="3">C2H2-type domain-containing protein</fullName>
    </recommendedName>
</protein>
<dbReference type="InterPro" id="IPR013087">
    <property type="entry name" value="Znf_C2H2_type"/>
</dbReference>
<dbReference type="EMBL" id="CATQJA010001670">
    <property type="protein sequence ID" value="CAJ0568138.1"/>
    <property type="molecule type" value="Genomic_DNA"/>
</dbReference>
<evidence type="ECO:0000313" key="4">
    <source>
        <dbReference type="EMBL" id="CAJ0568138.1"/>
    </source>
</evidence>
<feature type="region of interest" description="Disordered" evidence="2">
    <location>
        <begin position="193"/>
        <end position="214"/>
    </location>
</feature>
<accession>A0AA36CFN0</accession>
<organism evidence="4 5">
    <name type="scientific">Mesorhabditis spiculigera</name>
    <dbReference type="NCBI Taxonomy" id="96644"/>
    <lineage>
        <taxon>Eukaryota</taxon>
        <taxon>Metazoa</taxon>
        <taxon>Ecdysozoa</taxon>
        <taxon>Nematoda</taxon>
        <taxon>Chromadorea</taxon>
        <taxon>Rhabditida</taxon>
        <taxon>Rhabditina</taxon>
        <taxon>Rhabditomorpha</taxon>
        <taxon>Rhabditoidea</taxon>
        <taxon>Rhabditidae</taxon>
        <taxon>Mesorhabditinae</taxon>
        <taxon>Mesorhabditis</taxon>
    </lineage>
</organism>
<name>A0AA36CFN0_9BILA</name>
<gene>
    <name evidence="4" type="ORF">MSPICULIGERA_LOCUS6665</name>
</gene>
<keyword evidence="1" id="KW-0863">Zinc-finger</keyword>
<comment type="caution">
    <text evidence="4">The sequence shown here is derived from an EMBL/GenBank/DDBJ whole genome shotgun (WGS) entry which is preliminary data.</text>
</comment>
<keyword evidence="5" id="KW-1185">Reference proteome</keyword>
<feature type="domain" description="C2H2-type" evidence="3">
    <location>
        <begin position="69"/>
        <end position="97"/>
    </location>
</feature>
<dbReference type="PROSITE" id="PS50157">
    <property type="entry name" value="ZINC_FINGER_C2H2_2"/>
    <property type="match status" value="1"/>
</dbReference>
<dbReference type="Proteomes" id="UP001177023">
    <property type="component" value="Unassembled WGS sequence"/>
</dbReference>
<keyword evidence="1" id="KW-0862">Zinc</keyword>
<sequence>MYQNNDGKPVFHLWTDAPEIDEGRIADGQIPQGDVLLKCEACAKIFDGRQAAADRLLQHTLFHAPCVLFKCTECNYTSSCTSAIQHHRDKTHEGRGDTRGLRTREKYDFLLQASIRNFPSRAEKLTEHFVMLREGLNGHDTRAMTSAIGPVDADASTSEDHPLFTRIKPEPVCDDEDLQISVAKPRHQLRFRMSTSSTRAAKQAASPPFCEAKKRSAPTSQGVVCMTAKVKTEPGTFDADTEPCPKKRRSAMLIGRPSEDLELDGVEDSLKSASRLLVLQTKGENIFEGRDLRIAMHRVSLDTQMPDPERAPQSSVEDKDRQITQLQSENRELQRRLSQAQDRMLVKNQAVEALMEQNRILRNWLNDEELCKQLPQIPID</sequence>
<feature type="non-terminal residue" evidence="4">
    <location>
        <position position="380"/>
    </location>
</feature>
<evidence type="ECO:0000313" key="5">
    <source>
        <dbReference type="Proteomes" id="UP001177023"/>
    </source>
</evidence>
<evidence type="ECO:0000256" key="1">
    <source>
        <dbReference type="PROSITE-ProRule" id="PRU00042"/>
    </source>
</evidence>
<keyword evidence="1" id="KW-0479">Metal-binding</keyword>
<dbReference type="AlphaFoldDB" id="A0AA36CFN0"/>
<evidence type="ECO:0000259" key="3">
    <source>
        <dbReference type="PROSITE" id="PS50157"/>
    </source>
</evidence>
<feature type="region of interest" description="Disordered" evidence="2">
    <location>
        <begin position="302"/>
        <end position="321"/>
    </location>
</feature>
<reference evidence="4" key="1">
    <citation type="submission" date="2023-06" db="EMBL/GenBank/DDBJ databases">
        <authorList>
            <person name="Delattre M."/>
        </authorList>
    </citation>
    <scope>NUCLEOTIDE SEQUENCE</scope>
    <source>
        <strain evidence="4">AF72</strain>
    </source>
</reference>
<dbReference type="GO" id="GO:0008270">
    <property type="term" value="F:zinc ion binding"/>
    <property type="evidence" value="ECO:0007669"/>
    <property type="project" value="UniProtKB-KW"/>
</dbReference>
<evidence type="ECO:0000256" key="2">
    <source>
        <dbReference type="SAM" id="MobiDB-lite"/>
    </source>
</evidence>